<dbReference type="PANTHER" id="PTHR32154">
    <property type="entry name" value="PYRUVATE-FLAVODOXIN OXIDOREDUCTASE-RELATED"/>
    <property type="match status" value="1"/>
</dbReference>
<evidence type="ECO:0000259" key="3">
    <source>
        <dbReference type="Pfam" id="PF01855"/>
    </source>
</evidence>
<dbReference type="STRING" id="1797197.A2Y75_00320"/>
<reference evidence="5 6" key="1">
    <citation type="journal article" date="2016" name="Nat. Commun.">
        <title>Thousands of microbial genomes shed light on interconnected biogeochemical processes in an aquifer system.</title>
        <authorList>
            <person name="Anantharaman K."/>
            <person name="Brown C.T."/>
            <person name="Hug L.A."/>
            <person name="Sharon I."/>
            <person name="Castelle C.J."/>
            <person name="Probst A.J."/>
            <person name="Thomas B.C."/>
            <person name="Singh A."/>
            <person name="Wilkins M.J."/>
            <person name="Karaoz U."/>
            <person name="Brodie E.L."/>
            <person name="Williams K.H."/>
            <person name="Hubbard S.S."/>
            <person name="Banfield J.F."/>
        </authorList>
    </citation>
    <scope>NUCLEOTIDE SEQUENCE [LARGE SCALE GENOMIC DNA]</scope>
</reference>
<accession>A0A1F2WQ11</accession>
<proteinExistence type="inferred from homology"/>
<evidence type="ECO:0000313" key="5">
    <source>
        <dbReference type="EMBL" id="OFW58968.1"/>
    </source>
</evidence>
<dbReference type="GO" id="GO:0006979">
    <property type="term" value="P:response to oxidative stress"/>
    <property type="evidence" value="ECO:0007669"/>
    <property type="project" value="TreeGrafter"/>
</dbReference>
<dbReference type="InterPro" id="IPR033412">
    <property type="entry name" value="PFOR_II"/>
</dbReference>
<name>A0A1F2WQ11_9ACTN</name>
<evidence type="ECO:0008006" key="7">
    <source>
        <dbReference type="Google" id="ProtNLM"/>
    </source>
</evidence>
<organism evidence="5 6">
    <name type="scientific">Candidatus Solincola sediminis</name>
    <dbReference type="NCBI Taxonomy" id="1797199"/>
    <lineage>
        <taxon>Bacteria</taxon>
        <taxon>Bacillati</taxon>
        <taxon>Actinomycetota</taxon>
        <taxon>Candidatus Geothermincolia</taxon>
        <taxon>Candidatus Geothermincolales</taxon>
        <taxon>Candidatus Geothermincolaceae</taxon>
        <taxon>Candidatus Solincola</taxon>
    </lineage>
</organism>
<dbReference type="GO" id="GO:0019752">
    <property type="term" value="P:carboxylic acid metabolic process"/>
    <property type="evidence" value="ECO:0007669"/>
    <property type="project" value="UniProtKB-ARBA"/>
</dbReference>
<feature type="domain" description="Pyruvate:ferredoxin oxidoreductase core" evidence="4">
    <location>
        <begin position="260"/>
        <end position="361"/>
    </location>
</feature>
<dbReference type="InterPro" id="IPR009014">
    <property type="entry name" value="Transketo_C/PFOR_II"/>
</dbReference>
<dbReference type="Proteomes" id="UP000177876">
    <property type="component" value="Unassembled WGS sequence"/>
</dbReference>
<evidence type="ECO:0000256" key="2">
    <source>
        <dbReference type="ARBA" id="ARBA00023002"/>
    </source>
</evidence>
<dbReference type="Gene3D" id="3.40.50.920">
    <property type="match status" value="1"/>
</dbReference>
<dbReference type="CDD" id="cd07034">
    <property type="entry name" value="TPP_PYR_PFOR_IOR-alpha_like"/>
    <property type="match status" value="1"/>
</dbReference>
<dbReference type="InterPro" id="IPR002880">
    <property type="entry name" value="Pyrv_Fd/Flavodoxin_OxRdtase_N"/>
</dbReference>
<evidence type="ECO:0000259" key="4">
    <source>
        <dbReference type="Pfam" id="PF17147"/>
    </source>
</evidence>
<evidence type="ECO:0000313" key="6">
    <source>
        <dbReference type="Proteomes" id="UP000177876"/>
    </source>
</evidence>
<dbReference type="Pfam" id="PF01855">
    <property type="entry name" value="POR_N"/>
    <property type="match status" value="1"/>
</dbReference>
<dbReference type="FunFam" id="3.40.50.970:FF:000012">
    <property type="entry name" value="Pyruvate:ferredoxin (Flavodoxin) oxidoreductase"/>
    <property type="match status" value="1"/>
</dbReference>
<protein>
    <recommendedName>
        <fullName evidence="7">Pyruvate ferredoxin oxidoreductase</fullName>
    </recommendedName>
</protein>
<dbReference type="AlphaFoldDB" id="A0A1F2WQ11"/>
<feature type="domain" description="Pyruvate flavodoxin/ferredoxin oxidoreductase pyrimidine binding" evidence="3">
    <location>
        <begin position="14"/>
        <end position="236"/>
    </location>
</feature>
<dbReference type="GO" id="GO:0000287">
    <property type="term" value="F:magnesium ion binding"/>
    <property type="evidence" value="ECO:0007669"/>
    <property type="project" value="UniProtKB-ARBA"/>
</dbReference>
<dbReference type="InterPro" id="IPR050722">
    <property type="entry name" value="Pyruvate:ferred/Flavod_OxRd"/>
</dbReference>
<gene>
    <name evidence="5" type="ORF">A2Y75_00320</name>
</gene>
<dbReference type="Gene3D" id="3.40.50.970">
    <property type="match status" value="1"/>
</dbReference>
<dbReference type="EMBL" id="MELK01000019">
    <property type="protein sequence ID" value="OFW58968.1"/>
    <property type="molecule type" value="Genomic_DNA"/>
</dbReference>
<comment type="similarity">
    <text evidence="1">Belongs to the pyruvate:ferredoxin/flavodoxin oxidoreductase family.</text>
</comment>
<dbReference type="SUPFAM" id="SSF52518">
    <property type="entry name" value="Thiamin diphosphate-binding fold (THDP-binding)"/>
    <property type="match status" value="1"/>
</dbReference>
<dbReference type="InterPro" id="IPR029061">
    <property type="entry name" value="THDP-binding"/>
</dbReference>
<dbReference type="FunFam" id="3.40.50.920:FF:000010">
    <property type="entry name" value="Pyruvate ferredoxin oxidoreductase, alpha subunit"/>
    <property type="match status" value="1"/>
</dbReference>
<comment type="caution">
    <text evidence="5">The sequence shown here is derived from an EMBL/GenBank/DDBJ whole genome shotgun (WGS) entry which is preliminary data.</text>
</comment>
<dbReference type="GO" id="GO:0016903">
    <property type="term" value="F:oxidoreductase activity, acting on the aldehyde or oxo group of donors"/>
    <property type="evidence" value="ECO:0007669"/>
    <property type="project" value="UniProtKB-ARBA"/>
</dbReference>
<keyword evidence="2" id="KW-0560">Oxidoreductase</keyword>
<sequence>MRLVDTGNHIAAHAVRLSHVEVVSAYPITPQTQVIEEISRFISEGEMDCEYIPVESEHSAMAAMIGSASMGVRSFSATSSHGLAYMHELLHWAAGIRLPMVMVNVNRAMGPGWNIWCDHQDTLAARDTGWIQLHCASHQEVLDTVIQAFRISEDPLVTLPVMVCYDAIVISHNYMQVEIPEQETVDKFLPPFRSMWKLDFKHPFTHGSVIYPDDYEEVRYSMFEALESARDVIKKAASEYESAVGGYHGGLIETYQMEDADVALVAMGSIASEGRVAVDELRRKGHKCGLVRVRSYRPFPMQELRDVLSDLRAVMIIDRAISFGMEGPLYSEVKAVLYGKSDAEVYNLVTGLGGRDVTFEMIVENTEAALKGKMEQMSTWPTVRMNEHHMVSRRGLEEFWKEGSAQ</sequence>
<evidence type="ECO:0000256" key="1">
    <source>
        <dbReference type="ARBA" id="ARBA00009032"/>
    </source>
</evidence>
<dbReference type="SUPFAM" id="SSF52922">
    <property type="entry name" value="TK C-terminal domain-like"/>
    <property type="match status" value="1"/>
</dbReference>
<dbReference type="Pfam" id="PF17147">
    <property type="entry name" value="PFOR_II"/>
    <property type="match status" value="1"/>
</dbReference>
<dbReference type="PANTHER" id="PTHR32154:SF0">
    <property type="entry name" value="PYRUVATE-FLAVODOXIN OXIDOREDUCTASE-RELATED"/>
    <property type="match status" value="1"/>
</dbReference>